<feature type="domain" description="PAC" evidence="10">
    <location>
        <begin position="2947"/>
        <end position="2999"/>
    </location>
</feature>
<feature type="transmembrane region" description="Helical" evidence="8">
    <location>
        <begin position="222"/>
        <end position="245"/>
    </location>
</feature>
<evidence type="ECO:0000256" key="4">
    <source>
        <dbReference type="ARBA" id="ARBA00022679"/>
    </source>
</evidence>
<feature type="domain" description="PAC" evidence="10">
    <location>
        <begin position="1344"/>
        <end position="1396"/>
    </location>
</feature>
<feature type="region of interest" description="Disordered" evidence="7">
    <location>
        <begin position="2418"/>
        <end position="2449"/>
    </location>
</feature>
<feature type="domain" description="PAC" evidence="10">
    <location>
        <begin position="1725"/>
        <end position="1777"/>
    </location>
</feature>
<evidence type="ECO:0000256" key="5">
    <source>
        <dbReference type="ARBA" id="ARBA00022777"/>
    </source>
</evidence>
<accession>A0ABN9XRV2</accession>
<evidence type="ECO:0000256" key="2">
    <source>
        <dbReference type="ARBA" id="ARBA00012438"/>
    </source>
</evidence>
<feature type="domain" description="PAS" evidence="9">
    <location>
        <begin position="636"/>
        <end position="706"/>
    </location>
</feature>
<dbReference type="InterPro" id="IPR001610">
    <property type="entry name" value="PAC"/>
</dbReference>
<dbReference type="Pfam" id="PF03151">
    <property type="entry name" value="TPT"/>
    <property type="match status" value="1"/>
</dbReference>
<feature type="domain" description="PAS" evidence="9">
    <location>
        <begin position="2159"/>
        <end position="2230"/>
    </location>
</feature>
<dbReference type="SMART" id="SM00091">
    <property type="entry name" value="PAS"/>
    <property type="match status" value="21"/>
</dbReference>
<dbReference type="PANTHER" id="PTHR43304:SF1">
    <property type="entry name" value="PAC DOMAIN-CONTAINING PROTEIN"/>
    <property type="match status" value="1"/>
</dbReference>
<protein>
    <recommendedName>
        <fullName evidence="2">histidine kinase</fullName>
        <ecNumber evidence="2">2.7.13.3</ecNumber>
    </recommendedName>
</protein>
<feature type="domain" description="PAC" evidence="10">
    <location>
        <begin position="1979"/>
        <end position="2031"/>
    </location>
</feature>
<comment type="caution">
    <text evidence="11">The sequence shown here is derived from an EMBL/GenBank/DDBJ whole genome shotgun (WGS) entry which is preliminary data.</text>
</comment>
<dbReference type="CDD" id="cd00130">
    <property type="entry name" value="PAS"/>
    <property type="match status" value="20"/>
</dbReference>
<feature type="domain" description="PAS" evidence="9">
    <location>
        <begin position="1651"/>
        <end position="1722"/>
    </location>
</feature>
<evidence type="ECO:0000259" key="9">
    <source>
        <dbReference type="PROSITE" id="PS50112"/>
    </source>
</evidence>
<dbReference type="NCBIfam" id="TIGR00229">
    <property type="entry name" value="sensory_box"/>
    <property type="match status" value="20"/>
</dbReference>
<feature type="domain" description="PAS" evidence="9">
    <location>
        <begin position="1143"/>
        <end position="1214"/>
    </location>
</feature>
<dbReference type="Proteomes" id="UP001189429">
    <property type="component" value="Unassembled WGS sequence"/>
</dbReference>
<feature type="domain" description="PAS" evidence="9">
    <location>
        <begin position="1905"/>
        <end position="1976"/>
    </location>
</feature>
<keyword evidence="8" id="KW-1133">Transmembrane helix</keyword>
<dbReference type="PROSITE" id="PS50113">
    <property type="entry name" value="PAC"/>
    <property type="match status" value="19"/>
</dbReference>
<keyword evidence="8" id="KW-0812">Transmembrane</keyword>
<feature type="transmembrane region" description="Helical" evidence="8">
    <location>
        <begin position="281"/>
        <end position="297"/>
    </location>
</feature>
<feature type="transmembrane region" description="Helical" evidence="8">
    <location>
        <begin position="136"/>
        <end position="161"/>
    </location>
</feature>
<feature type="domain" description="PAS" evidence="9">
    <location>
        <begin position="1397"/>
        <end position="1468"/>
    </location>
</feature>
<feature type="domain" description="PAS" evidence="9">
    <location>
        <begin position="2746"/>
        <end position="2817"/>
    </location>
</feature>
<evidence type="ECO:0000256" key="7">
    <source>
        <dbReference type="SAM" id="MobiDB-lite"/>
    </source>
</evidence>
<feature type="domain" description="PAS" evidence="9">
    <location>
        <begin position="3000"/>
        <end position="3052"/>
    </location>
</feature>
<keyword evidence="4" id="KW-0808">Transferase</keyword>
<feature type="domain" description="PAS" evidence="9">
    <location>
        <begin position="2032"/>
        <end position="2103"/>
    </location>
</feature>
<dbReference type="InterPro" id="IPR004853">
    <property type="entry name" value="Sugar_P_trans_dom"/>
</dbReference>
<dbReference type="EMBL" id="CAUYUJ010020859">
    <property type="protein sequence ID" value="CAK0900950.1"/>
    <property type="molecule type" value="Genomic_DNA"/>
</dbReference>
<feature type="domain" description="PAS" evidence="9">
    <location>
        <begin position="889"/>
        <end position="960"/>
    </location>
</feature>
<feature type="domain" description="PAC" evidence="10">
    <location>
        <begin position="1598"/>
        <end position="1650"/>
    </location>
</feature>
<name>A0ABN9XRV2_9DINO</name>
<feature type="domain" description="PAS" evidence="9">
    <location>
        <begin position="509"/>
        <end position="580"/>
    </location>
</feature>
<feature type="domain" description="PAC" evidence="10">
    <location>
        <begin position="2439"/>
        <end position="2491"/>
    </location>
</feature>
<dbReference type="Gene3D" id="3.30.450.20">
    <property type="entry name" value="PAS domain"/>
    <property type="match status" value="22"/>
</dbReference>
<sequence>MFRYGKILFFCTMYIVLSGGLINFNKFLVHEGRFPHPMALTAIHMFTSFVLTSIILTAKPSMMPSVDRCRGKLLDLYKHLIPIGFFFAVVLYGSNKAIMYCSVAFLQFMKETNVVFVFLFSAIAGLQTVNRQRLFVIAWVISGSTLCVSGELNFVLAGFVLQAVAQFAECLRAVIAEMILTGSDYKLDSLSYAFFISPVCLVVLIIGNIVTWNSDILPDAAAMWYLLVPNACIAVCLNITIAQVIKETSAVGFMITGIVKDIILVCFSSAVFHDTIQRQQWCAFMLTLSGVFFWSYMKIAPRSGLVTTFEKMLGVGSWPCPGEPLGALEAKKAEDGKTRQIIMNASCVRGPKNEVLCVLGVAQDVTEAKAARAEKCRLAEHYDRFLEAACAPVLALDLEGRVLVWNMPLEEATGHKHREAVGKPLVADLVAEDAREKVQQILDQATRGVEASGFELPLAGRDGRSVVLVMSIVTEKDPEGKATRVVLGGHVKAPVAAAGGEPLAGGGAAAEDLSRLVEFASAPIFAVGMDGCVTEWNGKVAEMTQFSKADAVGKSLVEVFVREEQRSTVRGVVAKAYSGSETAYFDVSLAKKDGTNVDILLNVSPRRDAGGKVTGAVGLGLDISIMKGALTESRLVSEDHSRIIESANAPIFGVDVDGRISVFNRKAADLTRYSKEEAIGRPATDFVAADCIQELQSVLSKAYRGTETADFELVLMTKDSQRIDILLNATPRRDSRGNVTGVVGVGQDITHLRRVVTESKTVADDLSRLIETANAPIFGVDVNGLVTEWNRKAAQLTLFSKEEAVGRNLVNDFIRGDYQKDVQAVLTQACSGSETANFEFPLMTKDNQRIEILLNATPRRDGNGKVTGVVGVGQDITHLQKVLTESKTIADDLSRLIETANAPIFGVDVDGRVTEWNRKAAELTLFTKEETLGRNLVTDFITEDYRKQVQAVLTQACAGSETANFEFPLMTKDNKRIDVLLNATPRRDGYGNVTGVVGVGQDITHLQKVLTESKTIADDLSRLIETANAPIFGVDVDGRVTEWNRKAAELTLFTKEETLGRNLVTDFITEDYRKQVQAVLTQACAGSETANFEFPLMTKDNKRIDVLLNATPRRDGYGNVTGVVGVGQDITHLQKVLTESKTIADDLSRLIETANAPIFGVDVDGRVTEWNRKAAELTLFTKEETLGRKLVEDFITEDYRKQVQAVLTQACAGSETANFEFPLMTKDNKRIDVLLNATPRRDGSGNVTGVVGVGQDITHLQKVLTESKTIADDLSRLIETANAPIFGVDVDGRVTEWNRKAAELTLFSKEETMGRNLVTDFITEDYRKQVQAVLTQACAGSETANFEFPLMTKDNKRIDVLLNATPRRDGYGNVTGVVGVGQDITHLQKVLTESKTIADDLSRLIETANAPIFGVDVDGRVTEWNRKAAELTLFSKEETLGRNLVTDFITEEYRKDVQAVLTQACAGSETANFEFPLMTKDNKRIDVLLNATPRRDGSGNVTGVVGVGQDITHLQKVLTESKTIADDLSRLIETANAPIFGVDVDGRVTEWNRKAAELTLFSKEETLGRNLVTDFITEDYRKDVQAVLTQACAGSETANFEFPLMTKDNKRIDVLLNATPRRDGSGNVTGVVGVGQDITHLQKVLTESKTIADDLSRLIETANAPIFGVDVDGRVTEWNRKAAELTLFSKEETLGRNLVTDFITEDYRKDVQAVLTQACAGSETANFEFPLMTKDNKRIDVLLNATPRRDGRGNVTGVVGVGQDITHLQKVLTESKTIADDHSRLIETANAPIFGVDVDGRVTVWNRKAAELTLFSKEETLGRNLVKDFITEDYRKDVQAVLTQACAGSETANFEFPLMTKDNQRIDVLLNATPRRDGSGNVTGVVGVGQDITHLQKVLTESKTIADDLSRLIETANAPIFGVDVDGRVTEWNRKAAELTLFSKEETLGRNLVTDFITEDYRNDVQAVLTQACAGSETANFEFPLMTKDNKRIDVLLNATPRRDGRGNVTGVVGVGQDITHLQKVLTESKTIADDLSRLIETANAPIFGVDVDGRVTEWNRKAAELTLFTKEETLGRKLVEDFITEDYRKQVQAVLTQACAGSETANFEFPLMTKDNKRIDVLLNATPRRDGYGNVTGVVGVGQDITHLQKVLTESKTIADDLSRLIETANAPIFGVDVDGRVTEWNRKAAELTLFSKEETLGRNLVTDFITEDYRKGVQAVLTQACSGSETANFEFPLMTKDNKRIDVLLNATPRRDGYGNVTGVVGVGQDITHLQKVLTESKTIADDLSRLIETANAPIFGVDVDGRVTEWNRKAADLTLFSKEETLGRNLVTDFITEDYRKDVQAVLTQACAGSETANFEFPLMTKDSREMYQIVVLFSLCPKHLKCRALTGPEAALSWLKLGYGDIWSSVPVSGHGAPRARATPTAAQGSGEPPPAAPAAGEQPDSKRIDVLLNATPRRDGNGKVTGVVGVGQDITHLQKVLTESRTIADDLSRLIETANAPIFGVDVNGRVTEWNRKAAELTLFSKEETMGRNLVKDFITEDYRKDVQAVLTQACSGSETANFEFPLMTKDNQRIDVLLNATPRRDGNGNVTGVVGVGQDITHLQKVLTESKTIADDLSRLIETANAPIFGVDVDGRVTEWNRKAAELTLFSKEETLGRFLVKDFITEDYRKDVQAVLTQACAGSETANFEFPLMTKDNKRIDVLLNATPRRDGNGNVTGVVGVGQDITHLQKVLTESKTIADDLSRLIESANAPIFGVDVDGRVTEWNRKAAELTMFPKDYTLGKNLVAEFTTEDYKQSVQLVLTKALSGSETANFEFPLVTRDGNQIEILLNATPRRDAVGTVTGVVGVGQDITQMKNVMTESKTVAEDLSRLIETANAPIFGVDADGRVTEWNRKAAELTMFSQIDAIGENLVSAFITADYREQVQAVLTQALQGSETANFEFPLMTKDGQGIDILLNATPRRDAAGKVTGVVGVGQDITNMRKALIESKTLAEDLSRLIQTANAPIFGVDTAGRVTEWNRKAADLTMFPKEETLGAQLVKDFIGLQGARPGGSDPGRYGQ</sequence>
<feature type="compositionally biased region" description="Low complexity" evidence="7">
    <location>
        <begin position="2421"/>
        <end position="2435"/>
    </location>
</feature>
<evidence type="ECO:0000313" key="12">
    <source>
        <dbReference type="Proteomes" id="UP001189429"/>
    </source>
</evidence>
<feature type="domain" description="PAC" evidence="10">
    <location>
        <begin position="2106"/>
        <end position="2158"/>
    </location>
</feature>
<dbReference type="InterPro" id="IPR000014">
    <property type="entry name" value="PAS"/>
</dbReference>
<dbReference type="InterPro" id="IPR001294">
    <property type="entry name" value="Phytochrome"/>
</dbReference>
<dbReference type="InterPro" id="IPR013767">
    <property type="entry name" value="PAS_fold"/>
</dbReference>
<reference evidence="11" key="1">
    <citation type="submission" date="2023-10" db="EMBL/GenBank/DDBJ databases">
        <authorList>
            <person name="Chen Y."/>
            <person name="Shah S."/>
            <person name="Dougan E. K."/>
            <person name="Thang M."/>
            <person name="Chan C."/>
        </authorList>
    </citation>
    <scope>NUCLEOTIDE SEQUENCE [LARGE SCALE GENOMIC DNA]</scope>
</reference>
<evidence type="ECO:0000259" key="10">
    <source>
        <dbReference type="PROSITE" id="PS50113"/>
    </source>
</evidence>
<keyword evidence="12" id="KW-1185">Reference proteome</keyword>
<feature type="domain" description="PAC" evidence="10">
    <location>
        <begin position="2566"/>
        <end position="2618"/>
    </location>
</feature>
<evidence type="ECO:0000256" key="1">
    <source>
        <dbReference type="ARBA" id="ARBA00000085"/>
    </source>
</evidence>
<feature type="domain" description="PAS" evidence="9">
    <location>
        <begin position="2873"/>
        <end position="2944"/>
    </location>
</feature>
<keyword evidence="5" id="KW-0418">Kinase</keyword>
<feature type="domain" description="PAC" evidence="10">
    <location>
        <begin position="2233"/>
        <end position="2285"/>
    </location>
</feature>
<feature type="domain" description="PAC" evidence="10">
    <location>
        <begin position="583"/>
        <end position="635"/>
    </location>
</feature>
<feature type="transmembrane region" description="Helical" evidence="8">
    <location>
        <begin position="251"/>
        <end position="272"/>
    </location>
</feature>
<keyword evidence="8" id="KW-0472">Membrane</keyword>
<feature type="domain" description="PAS" evidence="9">
    <location>
        <begin position="2492"/>
        <end position="2563"/>
    </location>
</feature>
<keyword evidence="6" id="KW-0675">Receptor</keyword>
<dbReference type="Pfam" id="PF00989">
    <property type="entry name" value="PAS"/>
    <property type="match status" value="21"/>
</dbReference>
<evidence type="ECO:0000256" key="6">
    <source>
        <dbReference type="ARBA" id="ARBA00023170"/>
    </source>
</evidence>
<dbReference type="SMART" id="SM00086">
    <property type="entry name" value="PAC"/>
    <property type="match status" value="20"/>
</dbReference>
<feature type="domain" description="PAC" evidence="10">
    <location>
        <begin position="2820"/>
        <end position="2872"/>
    </location>
</feature>
<keyword evidence="3" id="KW-0597">Phosphoprotein</keyword>
<feature type="domain" description="PAC" evidence="10">
    <location>
        <begin position="963"/>
        <end position="1015"/>
    </location>
</feature>
<feature type="domain" description="PAC" evidence="10">
    <location>
        <begin position="1471"/>
        <end position="1523"/>
    </location>
</feature>
<evidence type="ECO:0000313" key="11">
    <source>
        <dbReference type="EMBL" id="CAK0900950.1"/>
    </source>
</evidence>
<dbReference type="InterPro" id="IPR000700">
    <property type="entry name" value="PAS-assoc_C"/>
</dbReference>
<feature type="domain" description="PAS" evidence="9">
    <location>
        <begin position="2286"/>
        <end position="2357"/>
    </location>
</feature>
<feature type="domain" description="PAS" evidence="9">
    <location>
        <begin position="1778"/>
        <end position="1849"/>
    </location>
</feature>
<feature type="domain" description="PAS" evidence="9">
    <location>
        <begin position="1270"/>
        <end position="1341"/>
    </location>
</feature>
<evidence type="ECO:0000256" key="3">
    <source>
        <dbReference type="ARBA" id="ARBA00022553"/>
    </source>
</evidence>
<feature type="domain" description="PAS" evidence="9">
    <location>
        <begin position="1016"/>
        <end position="1087"/>
    </location>
</feature>
<dbReference type="PANTHER" id="PTHR43304">
    <property type="entry name" value="PHYTOCHROME-LIKE PROTEIN CPH1"/>
    <property type="match status" value="1"/>
</dbReference>
<feature type="domain" description="PAS" evidence="9">
    <location>
        <begin position="378"/>
        <end position="449"/>
    </location>
</feature>
<feature type="transmembrane region" description="Helical" evidence="8">
    <location>
        <begin position="37"/>
        <end position="58"/>
    </location>
</feature>
<feature type="domain" description="PAS" evidence="9">
    <location>
        <begin position="1524"/>
        <end position="1595"/>
    </location>
</feature>
<feature type="domain" description="PAS" evidence="9">
    <location>
        <begin position="2619"/>
        <end position="2690"/>
    </location>
</feature>
<dbReference type="InterPro" id="IPR052162">
    <property type="entry name" value="Sensor_kinase/Photoreceptor"/>
</dbReference>
<dbReference type="PROSITE" id="PS50112">
    <property type="entry name" value="PAS"/>
    <property type="match status" value="21"/>
</dbReference>
<dbReference type="EC" id="2.7.13.3" evidence="2"/>
<evidence type="ECO:0000256" key="8">
    <source>
        <dbReference type="SAM" id="Phobius"/>
    </source>
</evidence>
<feature type="transmembrane region" description="Helical" evidence="8">
    <location>
        <begin position="112"/>
        <end position="129"/>
    </location>
</feature>
<feature type="domain" description="PAC" evidence="10">
    <location>
        <begin position="1090"/>
        <end position="1142"/>
    </location>
</feature>
<feature type="transmembrane region" description="Helical" evidence="8">
    <location>
        <begin position="79"/>
        <end position="106"/>
    </location>
</feature>
<feature type="domain" description="PAC" evidence="10">
    <location>
        <begin position="1217"/>
        <end position="1269"/>
    </location>
</feature>
<dbReference type="PRINTS" id="PR01033">
    <property type="entry name" value="PHYTOCHROME"/>
</dbReference>
<comment type="catalytic activity">
    <reaction evidence="1">
        <text>ATP + protein L-histidine = ADP + protein N-phospho-L-histidine.</text>
        <dbReference type="EC" id="2.7.13.3"/>
    </reaction>
</comment>
<feature type="domain" description="PAC" evidence="10">
    <location>
        <begin position="836"/>
        <end position="888"/>
    </location>
</feature>
<dbReference type="SUPFAM" id="SSF55785">
    <property type="entry name" value="PYP-like sensor domain (PAS domain)"/>
    <property type="match status" value="21"/>
</dbReference>
<dbReference type="InterPro" id="IPR035965">
    <property type="entry name" value="PAS-like_dom_sf"/>
</dbReference>
<feature type="domain" description="PAC" evidence="10">
    <location>
        <begin position="2693"/>
        <end position="2745"/>
    </location>
</feature>
<proteinExistence type="predicted"/>
<feature type="domain" description="PAC" evidence="10">
    <location>
        <begin position="1852"/>
        <end position="1904"/>
    </location>
</feature>
<feature type="domain" description="PAC" evidence="10">
    <location>
        <begin position="709"/>
        <end position="761"/>
    </location>
</feature>
<feature type="transmembrane region" description="Helical" evidence="8">
    <location>
        <begin position="7"/>
        <end position="25"/>
    </location>
</feature>
<gene>
    <name evidence="11" type="ORF">PCOR1329_LOCUS78083</name>
</gene>
<feature type="transmembrane region" description="Helical" evidence="8">
    <location>
        <begin position="190"/>
        <end position="210"/>
    </location>
</feature>
<organism evidence="11 12">
    <name type="scientific">Prorocentrum cordatum</name>
    <dbReference type="NCBI Taxonomy" id="2364126"/>
    <lineage>
        <taxon>Eukaryota</taxon>
        <taxon>Sar</taxon>
        <taxon>Alveolata</taxon>
        <taxon>Dinophyceae</taxon>
        <taxon>Prorocentrales</taxon>
        <taxon>Prorocentraceae</taxon>
        <taxon>Prorocentrum</taxon>
    </lineage>
</organism>
<feature type="domain" description="PAS" evidence="9">
    <location>
        <begin position="762"/>
        <end position="833"/>
    </location>
</feature>